<evidence type="ECO:0000256" key="1">
    <source>
        <dbReference type="SAM" id="Phobius"/>
    </source>
</evidence>
<keyword evidence="1" id="KW-0472">Membrane</keyword>
<keyword evidence="1" id="KW-0812">Transmembrane</keyword>
<sequence>MNHLSVKSLAFYAIAIGSVTVLFKVVTAYGEANLKAAPAIAGDYRFNATNLPECLKSDILVLTIQQSGVYLSGNLKSDGSSVDRKTTTSEKPTLAGKWENQGLSLSGIVPNLTGCGESTGGGSQKSLVKLRGIVEGESLKGKISLLENAVGSDFTAQRLAVTKGERQGH</sequence>
<feature type="transmembrane region" description="Helical" evidence="1">
    <location>
        <begin position="9"/>
        <end position="30"/>
    </location>
</feature>
<proteinExistence type="predicted"/>
<evidence type="ECO:0000313" key="3">
    <source>
        <dbReference type="Proteomes" id="UP000226442"/>
    </source>
</evidence>
<accession>A0A2G4F078</accession>
<reference evidence="2" key="1">
    <citation type="submission" date="2017-10" db="EMBL/GenBank/DDBJ databases">
        <title>Draft genome sequence of the planktic cyanobacteria Tychonema bourrellyi isolated from alpine lentic freshwater.</title>
        <authorList>
            <person name="Tett A."/>
            <person name="Armanini F."/>
            <person name="Asnicar F."/>
            <person name="Boscaini A."/>
            <person name="Pasolli E."/>
            <person name="Zolfo M."/>
            <person name="Donati C."/>
            <person name="Salmaso N."/>
            <person name="Segata N."/>
        </authorList>
    </citation>
    <scope>NUCLEOTIDE SEQUENCE</scope>
    <source>
        <strain evidence="2">FEM_GT703</strain>
    </source>
</reference>
<dbReference type="OrthoDB" id="427285at2"/>
<dbReference type="RefSeq" id="WP_096828141.1">
    <property type="nucleotide sequence ID" value="NZ_NXIB02000063.1"/>
</dbReference>
<name>A0A2G4F078_9CYAN</name>
<dbReference type="Proteomes" id="UP000226442">
    <property type="component" value="Unassembled WGS sequence"/>
</dbReference>
<comment type="caution">
    <text evidence="2">The sequence shown here is derived from an EMBL/GenBank/DDBJ whole genome shotgun (WGS) entry which is preliminary data.</text>
</comment>
<dbReference type="AlphaFoldDB" id="A0A2G4F078"/>
<gene>
    <name evidence="2" type="ORF">CP500_012375</name>
</gene>
<keyword evidence="3" id="KW-1185">Reference proteome</keyword>
<dbReference type="EMBL" id="NXIB02000063">
    <property type="protein sequence ID" value="PHX55172.1"/>
    <property type="molecule type" value="Genomic_DNA"/>
</dbReference>
<evidence type="ECO:0000313" key="2">
    <source>
        <dbReference type="EMBL" id="PHX55172.1"/>
    </source>
</evidence>
<organism evidence="2 3">
    <name type="scientific">Tychonema bourrellyi FEM_GT703</name>
    <dbReference type="NCBI Taxonomy" id="2040638"/>
    <lineage>
        <taxon>Bacteria</taxon>
        <taxon>Bacillati</taxon>
        <taxon>Cyanobacteriota</taxon>
        <taxon>Cyanophyceae</taxon>
        <taxon>Oscillatoriophycideae</taxon>
        <taxon>Oscillatoriales</taxon>
        <taxon>Microcoleaceae</taxon>
        <taxon>Tychonema</taxon>
    </lineage>
</organism>
<keyword evidence="1" id="KW-1133">Transmembrane helix</keyword>
<protein>
    <submittedName>
        <fullName evidence="2">Uncharacterized protein</fullName>
    </submittedName>
</protein>